<keyword evidence="1" id="KW-0472">Membrane</keyword>
<organism evidence="2 3">
    <name type="scientific">Racocetra fulgida</name>
    <dbReference type="NCBI Taxonomy" id="60492"/>
    <lineage>
        <taxon>Eukaryota</taxon>
        <taxon>Fungi</taxon>
        <taxon>Fungi incertae sedis</taxon>
        <taxon>Mucoromycota</taxon>
        <taxon>Glomeromycotina</taxon>
        <taxon>Glomeromycetes</taxon>
        <taxon>Diversisporales</taxon>
        <taxon>Gigasporaceae</taxon>
        <taxon>Racocetra</taxon>
    </lineage>
</organism>
<sequence length="197" mass="22879">MSYQDGEKLECEKPECEECKKLNEECEKCEECEKLKCEKCKKLEREKNWFTIIKWIMRVISIGILLSVLIIFSLEVANDLPTVRNEYVQISKFPAPPTFTEDNGRYTGKSDPKDLTFPSNQSSKGLKRILFKFNVINDTIVDGGIPAFTINIFDSVNKTMADEMYNQAVIDKYFESSTLFTTSNFRKNRYFLGRNIK</sequence>
<keyword evidence="1" id="KW-1133">Transmembrane helix</keyword>
<dbReference type="OrthoDB" id="2338473at2759"/>
<reference evidence="2" key="1">
    <citation type="submission" date="2021-06" db="EMBL/GenBank/DDBJ databases">
        <authorList>
            <person name="Kallberg Y."/>
            <person name="Tangrot J."/>
            <person name="Rosling A."/>
        </authorList>
    </citation>
    <scope>NUCLEOTIDE SEQUENCE</scope>
    <source>
        <strain evidence="2">IN212</strain>
    </source>
</reference>
<name>A0A9N9A4Z6_9GLOM</name>
<proteinExistence type="predicted"/>
<comment type="caution">
    <text evidence="2">The sequence shown here is derived from an EMBL/GenBank/DDBJ whole genome shotgun (WGS) entry which is preliminary data.</text>
</comment>
<feature type="transmembrane region" description="Helical" evidence="1">
    <location>
        <begin position="55"/>
        <end position="74"/>
    </location>
</feature>
<accession>A0A9N9A4Z6</accession>
<dbReference type="AlphaFoldDB" id="A0A9N9A4Z6"/>
<evidence type="ECO:0000313" key="2">
    <source>
        <dbReference type="EMBL" id="CAG8517008.1"/>
    </source>
</evidence>
<evidence type="ECO:0000256" key="1">
    <source>
        <dbReference type="SAM" id="Phobius"/>
    </source>
</evidence>
<protein>
    <submittedName>
        <fullName evidence="2">12988_t:CDS:1</fullName>
    </submittedName>
</protein>
<dbReference type="Proteomes" id="UP000789396">
    <property type="component" value="Unassembled WGS sequence"/>
</dbReference>
<keyword evidence="3" id="KW-1185">Reference proteome</keyword>
<keyword evidence="1" id="KW-0812">Transmembrane</keyword>
<dbReference type="EMBL" id="CAJVPZ010002638">
    <property type="protein sequence ID" value="CAG8517008.1"/>
    <property type="molecule type" value="Genomic_DNA"/>
</dbReference>
<gene>
    <name evidence="2" type="ORF">RFULGI_LOCUS3169</name>
</gene>
<evidence type="ECO:0000313" key="3">
    <source>
        <dbReference type="Proteomes" id="UP000789396"/>
    </source>
</evidence>